<evidence type="ECO:0000313" key="10">
    <source>
        <dbReference type="Proteomes" id="UP001596143"/>
    </source>
</evidence>
<feature type="transmembrane region" description="Helical" evidence="7">
    <location>
        <begin position="6"/>
        <end position="23"/>
    </location>
</feature>
<evidence type="ECO:0000256" key="2">
    <source>
        <dbReference type="ARBA" id="ARBA00006448"/>
    </source>
</evidence>
<dbReference type="Pfam" id="PF04239">
    <property type="entry name" value="DUF421"/>
    <property type="match status" value="1"/>
</dbReference>
<evidence type="ECO:0000259" key="8">
    <source>
        <dbReference type="Pfam" id="PF04239"/>
    </source>
</evidence>
<comment type="caution">
    <text evidence="9">The sequence shown here is derived from an EMBL/GenBank/DDBJ whole genome shotgun (WGS) entry which is preliminary data.</text>
</comment>
<reference evidence="10" key="1">
    <citation type="journal article" date="2019" name="Int. J. Syst. Evol. Microbiol.">
        <title>The Global Catalogue of Microorganisms (GCM) 10K type strain sequencing project: providing services to taxonomists for standard genome sequencing and annotation.</title>
        <authorList>
            <consortium name="The Broad Institute Genomics Platform"/>
            <consortium name="The Broad Institute Genome Sequencing Center for Infectious Disease"/>
            <person name="Wu L."/>
            <person name="Ma J."/>
        </authorList>
    </citation>
    <scope>NUCLEOTIDE SEQUENCE [LARGE SCALE GENOMIC DNA]</scope>
    <source>
        <strain evidence="10">CGMCC 1.15790</strain>
    </source>
</reference>
<dbReference type="InterPro" id="IPR007353">
    <property type="entry name" value="DUF421"/>
</dbReference>
<dbReference type="RefSeq" id="WP_270897318.1">
    <property type="nucleotide sequence ID" value="NZ_JBHSPF010000067.1"/>
</dbReference>
<keyword evidence="5 7" id="KW-1133">Transmembrane helix</keyword>
<dbReference type="PANTHER" id="PTHR34582:SF6">
    <property type="entry name" value="UPF0702 TRANSMEMBRANE PROTEIN YCAP"/>
    <property type="match status" value="1"/>
</dbReference>
<keyword evidence="4 7" id="KW-0812">Transmembrane</keyword>
<keyword evidence="3" id="KW-1003">Cell membrane</keyword>
<name>A0ABW0UA21_9BACI</name>
<dbReference type="EMBL" id="JBHSPF010000067">
    <property type="protein sequence ID" value="MFC5629690.1"/>
    <property type="molecule type" value="Genomic_DNA"/>
</dbReference>
<organism evidence="9 10">
    <name type="scientific">Aliibacillus thermotolerans</name>
    <dbReference type="NCBI Taxonomy" id="1834418"/>
    <lineage>
        <taxon>Bacteria</taxon>
        <taxon>Bacillati</taxon>
        <taxon>Bacillota</taxon>
        <taxon>Bacilli</taxon>
        <taxon>Bacillales</taxon>
        <taxon>Bacillaceae</taxon>
        <taxon>Aliibacillus</taxon>
    </lineage>
</organism>
<proteinExistence type="inferred from homology"/>
<feature type="domain" description="YetF C-terminal" evidence="8">
    <location>
        <begin position="78"/>
        <end position="211"/>
    </location>
</feature>
<protein>
    <submittedName>
        <fullName evidence="9">DUF421 domain-containing protein</fullName>
    </submittedName>
</protein>
<evidence type="ECO:0000256" key="1">
    <source>
        <dbReference type="ARBA" id="ARBA00004651"/>
    </source>
</evidence>
<evidence type="ECO:0000256" key="3">
    <source>
        <dbReference type="ARBA" id="ARBA00022475"/>
    </source>
</evidence>
<evidence type="ECO:0000256" key="5">
    <source>
        <dbReference type="ARBA" id="ARBA00022989"/>
    </source>
</evidence>
<keyword evidence="10" id="KW-1185">Reference proteome</keyword>
<sequence length="225" mass="25569">MAQYVVMPLFIFVFSYLLFRIAGKKAVAEMNSFDLLFVVVVSTIVSQPISSFRIWETILYAGVFFLVYLLFSFLSLDNRLRHYLVEKPTVLIKNGDIQEKGLRKEQMTTASLLGKIRQKGYANAQDVELAVMEDTGKISVIPKAKARALQPQDIQLEPTPTFIPIPLIMNGEVLQKNLKYLNKDFSWLQEKLQAHNVSFNDISDVTLATYNQDGTVHVDTDKGEE</sequence>
<comment type="similarity">
    <text evidence="2">Belongs to the UPF0702 family.</text>
</comment>
<feature type="transmembrane region" description="Helical" evidence="7">
    <location>
        <begin position="58"/>
        <end position="76"/>
    </location>
</feature>
<evidence type="ECO:0000313" key="9">
    <source>
        <dbReference type="EMBL" id="MFC5629690.1"/>
    </source>
</evidence>
<feature type="transmembrane region" description="Helical" evidence="7">
    <location>
        <begin position="35"/>
        <end position="52"/>
    </location>
</feature>
<keyword evidence="6 7" id="KW-0472">Membrane</keyword>
<dbReference type="Gene3D" id="3.30.240.20">
    <property type="entry name" value="bsu07140 like domains"/>
    <property type="match status" value="2"/>
</dbReference>
<comment type="subcellular location">
    <subcellularLocation>
        <location evidence="1">Cell membrane</location>
        <topology evidence="1">Multi-pass membrane protein</topology>
    </subcellularLocation>
</comment>
<dbReference type="PANTHER" id="PTHR34582">
    <property type="entry name" value="UPF0702 TRANSMEMBRANE PROTEIN YCAP"/>
    <property type="match status" value="1"/>
</dbReference>
<dbReference type="Proteomes" id="UP001596143">
    <property type="component" value="Unassembled WGS sequence"/>
</dbReference>
<evidence type="ECO:0000256" key="7">
    <source>
        <dbReference type="SAM" id="Phobius"/>
    </source>
</evidence>
<evidence type="ECO:0000256" key="6">
    <source>
        <dbReference type="ARBA" id="ARBA00023136"/>
    </source>
</evidence>
<accession>A0ABW0UA21</accession>
<evidence type="ECO:0000256" key="4">
    <source>
        <dbReference type="ARBA" id="ARBA00022692"/>
    </source>
</evidence>
<gene>
    <name evidence="9" type="ORF">ACFPTR_12590</name>
</gene>
<dbReference type="InterPro" id="IPR023090">
    <property type="entry name" value="UPF0702_alpha/beta_dom_sf"/>
</dbReference>